<comment type="caution">
    <text evidence="1">The sequence shown here is derived from an EMBL/GenBank/DDBJ whole genome shotgun (WGS) entry which is preliminary data.</text>
</comment>
<protein>
    <submittedName>
        <fullName evidence="1">Uncharacterized protein</fullName>
    </submittedName>
</protein>
<dbReference type="AlphaFoldDB" id="A0A645JJR1"/>
<gene>
    <name evidence="1" type="ORF">SDC9_207585</name>
</gene>
<accession>A0A645JJR1</accession>
<reference evidence="1" key="1">
    <citation type="submission" date="2019-08" db="EMBL/GenBank/DDBJ databases">
        <authorList>
            <person name="Kucharzyk K."/>
            <person name="Murdoch R.W."/>
            <person name="Higgins S."/>
            <person name="Loffler F."/>
        </authorList>
    </citation>
    <scope>NUCLEOTIDE SEQUENCE</scope>
</reference>
<dbReference type="EMBL" id="VSSQ01134382">
    <property type="protein sequence ID" value="MPN59863.1"/>
    <property type="molecule type" value="Genomic_DNA"/>
</dbReference>
<evidence type="ECO:0000313" key="1">
    <source>
        <dbReference type="EMBL" id="MPN59863.1"/>
    </source>
</evidence>
<name>A0A645JJR1_9ZZZZ</name>
<proteinExistence type="predicted"/>
<organism evidence="1">
    <name type="scientific">bioreactor metagenome</name>
    <dbReference type="NCBI Taxonomy" id="1076179"/>
    <lineage>
        <taxon>unclassified sequences</taxon>
        <taxon>metagenomes</taxon>
        <taxon>ecological metagenomes</taxon>
    </lineage>
</organism>
<sequence length="98" mass="10986">MVNTVNFKKIPGPSFLTIIHDSVNKSVSPYEQSYIVYNRSGYPAGTLHARHSKMFNSLFTDGHVAAESKSTPAALEYYYNTSYVGPYSSRIDTILEEN</sequence>